<dbReference type="Proteomes" id="UP001642464">
    <property type="component" value="Unassembled WGS sequence"/>
</dbReference>
<evidence type="ECO:0000313" key="5">
    <source>
        <dbReference type="Proteomes" id="UP001642464"/>
    </source>
</evidence>
<keyword evidence="5" id="KW-1185">Reference proteome</keyword>
<dbReference type="InterPro" id="IPR002048">
    <property type="entry name" value="EF_hand_dom"/>
</dbReference>
<protein>
    <submittedName>
        <fullName evidence="4">ANK_REP_REGION domain-containing protein</fullName>
    </submittedName>
</protein>
<dbReference type="InterPro" id="IPR011992">
    <property type="entry name" value="EF-hand-dom_pair"/>
</dbReference>
<keyword evidence="2" id="KW-0812">Transmembrane</keyword>
<evidence type="ECO:0000259" key="3">
    <source>
        <dbReference type="PROSITE" id="PS50222"/>
    </source>
</evidence>
<accession>A0ABP0KZS1</accession>
<dbReference type="SMART" id="SM00248">
    <property type="entry name" value="ANK"/>
    <property type="match status" value="2"/>
</dbReference>
<dbReference type="InterPro" id="IPR036770">
    <property type="entry name" value="Ankyrin_rpt-contain_sf"/>
</dbReference>
<feature type="transmembrane region" description="Helical" evidence="2">
    <location>
        <begin position="1031"/>
        <end position="1052"/>
    </location>
</feature>
<feature type="transmembrane region" description="Helical" evidence="2">
    <location>
        <begin position="1116"/>
        <end position="1133"/>
    </location>
</feature>
<keyword evidence="2" id="KW-1133">Transmembrane helix</keyword>
<feature type="domain" description="EF-hand" evidence="3">
    <location>
        <begin position="880"/>
        <end position="915"/>
    </location>
</feature>
<dbReference type="InterPro" id="IPR018247">
    <property type="entry name" value="EF_Hand_1_Ca_BS"/>
</dbReference>
<feature type="transmembrane region" description="Helical" evidence="2">
    <location>
        <begin position="1064"/>
        <end position="1085"/>
    </location>
</feature>
<dbReference type="PROSITE" id="PS00018">
    <property type="entry name" value="EF_HAND_1"/>
    <property type="match status" value="1"/>
</dbReference>
<keyword evidence="2" id="KW-0472">Membrane</keyword>
<dbReference type="InterPro" id="IPR002110">
    <property type="entry name" value="Ankyrin_rpt"/>
</dbReference>
<dbReference type="SUPFAM" id="SSF48403">
    <property type="entry name" value="Ankyrin repeat"/>
    <property type="match status" value="1"/>
</dbReference>
<evidence type="ECO:0000313" key="4">
    <source>
        <dbReference type="EMBL" id="CAK9031879.1"/>
    </source>
</evidence>
<evidence type="ECO:0000256" key="1">
    <source>
        <dbReference type="ARBA" id="ARBA00022837"/>
    </source>
</evidence>
<dbReference type="SUPFAM" id="SSF47473">
    <property type="entry name" value="EF-hand"/>
    <property type="match status" value="1"/>
</dbReference>
<comment type="caution">
    <text evidence="4">The sequence shown here is derived from an EMBL/GenBank/DDBJ whole genome shotgun (WGS) entry which is preliminary data.</text>
</comment>
<reference evidence="4 5" key="1">
    <citation type="submission" date="2024-02" db="EMBL/GenBank/DDBJ databases">
        <authorList>
            <person name="Chen Y."/>
            <person name="Shah S."/>
            <person name="Dougan E. K."/>
            <person name="Thang M."/>
            <person name="Chan C."/>
        </authorList>
    </citation>
    <scope>NUCLEOTIDE SEQUENCE [LARGE SCALE GENOMIC DNA]</scope>
</reference>
<evidence type="ECO:0000256" key="2">
    <source>
        <dbReference type="SAM" id="Phobius"/>
    </source>
</evidence>
<dbReference type="EMBL" id="CAXAMM010013658">
    <property type="protein sequence ID" value="CAK9031879.1"/>
    <property type="molecule type" value="Genomic_DNA"/>
</dbReference>
<organism evidence="4 5">
    <name type="scientific">Durusdinium trenchii</name>
    <dbReference type="NCBI Taxonomy" id="1381693"/>
    <lineage>
        <taxon>Eukaryota</taxon>
        <taxon>Sar</taxon>
        <taxon>Alveolata</taxon>
        <taxon>Dinophyceae</taxon>
        <taxon>Suessiales</taxon>
        <taxon>Symbiodiniaceae</taxon>
        <taxon>Durusdinium</taxon>
    </lineage>
</organism>
<feature type="transmembrane region" description="Helical" evidence="2">
    <location>
        <begin position="1091"/>
        <end position="1109"/>
    </location>
</feature>
<dbReference type="Pfam" id="PF00023">
    <property type="entry name" value="Ank"/>
    <property type="match status" value="1"/>
</dbReference>
<dbReference type="Gene3D" id="1.25.40.20">
    <property type="entry name" value="Ankyrin repeat-containing domain"/>
    <property type="match status" value="1"/>
</dbReference>
<proteinExistence type="predicted"/>
<keyword evidence="1" id="KW-0106">Calcium</keyword>
<sequence>MAAAILDLFRRLNVDARAARGDLEQLLSTIGDFQEGMVAELLSAFAGTDAREIDVVPFVHWLFERSVPSVRSVPRVRSPRSTARALYQRGFSVRQLIQFVKKYRSRGLAQMTTAEVVRDIVIPETRERQCAMVDLFEGGAKEPTCLMSHWWGHSFMALVEAILGHASGQILPAENVLSEEELEKSYWLCIFGVNQHVSICGTPQNPCDCGAEKFLNGHPQCEMDKFGLMMQHIKEHALAVDRQLLTLTRIWVLKELQTALSMSIPTEFQGSISFTGAFELPSVRHAEASRLEDRHLILQEIESSVGIDAFDASIRQKVKEEKMKLAFYDALVRRQVDQVSKQLQQEPSLCNIQLHQFGLKSPLHFLAERTRSATEWEDASGRSAILEELFRARADPTLRDASGRTPLHSICMWDGDVKLAKRLVEQRADVHATAWRGAVRGKTPLQLLESNVGISPQLFDRGYQSRSARKTDELKEYLQSLGEEPADRRKQKRLGTQQAQLSQVGAEEWTNMGTDELLRRVPADVTTESASANGASEIARVSDLEQCPKTHPSHAACGPFLGVKPRDSGAAFAAARKVPPCRALDAFCRAGRRRSCCDERQQLGENEDGAEPRASQPRGRHGSEGIRLFLLQVRRCVESAQKEHQLDLEQHALGLICSERPKLWSRLRQLSGGQERVSQELLCHVLAEVCGELDWPQILSRAAPFLGDEVTYSEFLAAPSVRWFHQGAAQLVTVARATAQAELRLSGLAALFDSPNGMVTPQLAHEALGQLLPSLRKRQRRQLAASLFGEETTQLSAVLHQLALFADPPQFPEPWMKTALGRIGDLILQRHGPPLHSALIQFFKATAQDGSDLVGPKDFVEGLQQMGTYDCSGDLEVPLLHAGRLYQIFEAIDGNCSGTISFLELLLAMDERSARPELPEFPALEGSLCATLLVHKASECRANATELLMVTTLLLLCASVHFSLTQSDWGDLRAWISSVMHLSSRDVAKQARVEEEMVKLRQRTYISISCYSTHLEFGVGCFFLWEAFANPGFETIALVIACCLCYLQHLMVAKDLIQLSPQRMTFVSCLLYSLGLLTVVLPARAGSSFKFSLWQSFVTAIRFCLVFCCLDPQISIPFQVLYTAVGMLAYFFAFDESRTELGPLFYTQVFVLIQTIAYSIIIDMALRGRIYAKLDTADAESLVSSFRRVLRGACDGEVLLDSQMNVVQESECLKHLILTDVSLKGRSFEHLLADGERPRFREFIEASTNAFGAELSAPPFCSRVSFRGSAGIGVAADV</sequence>
<gene>
    <name evidence="4" type="ORF">SCF082_LOCUS19813</name>
</gene>
<name>A0ABP0KZS1_9DINO</name>
<feature type="transmembrane region" description="Helical" evidence="2">
    <location>
        <begin position="1145"/>
        <end position="1166"/>
    </location>
</feature>
<dbReference type="PROSITE" id="PS50222">
    <property type="entry name" value="EF_HAND_2"/>
    <property type="match status" value="1"/>
</dbReference>